<gene>
    <name evidence="2" type="primary">ymf65</name>
    <name evidence="2" type="ORF">TSIM_09</name>
</gene>
<feature type="transmembrane region" description="Helical" evidence="1">
    <location>
        <begin position="246"/>
        <end position="272"/>
    </location>
</feature>
<organism evidence="2">
    <name type="scientific">Thuricola similis</name>
    <dbReference type="NCBI Taxonomy" id="2784598"/>
    <lineage>
        <taxon>Eukaryota</taxon>
        <taxon>Sar</taxon>
        <taxon>Alveolata</taxon>
        <taxon>Ciliophora</taxon>
        <taxon>Intramacronucleata</taxon>
        <taxon>Oligohymenophorea</taxon>
        <taxon>Peritrichia</taxon>
        <taxon>Sessilida</taxon>
        <taxon>Vaginicolidae</taxon>
        <taxon>Thuricola</taxon>
    </lineage>
</organism>
<feature type="transmembrane region" description="Helical" evidence="1">
    <location>
        <begin position="213"/>
        <end position="234"/>
    </location>
</feature>
<keyword evidence="1" id="KW-0472">Membrane</keyword>
<dbReference type="AlphaFoldDB" id="A0A7T8G431"/>
<keyword evidence="2" id="KW-0496">Mitochondrion</keyword>
<feature type="transmembrane region" description="Helical" evidence="1">
    <location>
        <begin position="12"/>
        <end position="36"/>
    </location>
</feature>
<reference evidence="2" key="1">
    <citation type="submission" date="2020-11" db="EMBL/GenBank/DDBJ databases">
        <title>Combining integrative taxonomy and mitogenome sequencing of Thuricola similis Bock, 1963 (Peritrichia, Vaginicolidae) provides a full redescription of this poorly known ciliate and new insights into the evolutionary relationships among Oligohymenophorea subclasses.</title>
        <authorList>
            <person name="Liao W."/>
            <person name="Campello-Nunes P.H."/>
            <person name="Gammuto L."/>
            <person name="Viana T.A."/>
            <person name="de Oliveira Marchesini R."/>
            <person name="da Silva Pavia T."/>
            <person name="da Silva-Neto I.D."/>
            <person name="Modeo L."/>
            <person name="Petroni G."/>
        </authorList>
    </citation>
    <scope>NUCLEOTIDE SEQUENCE</scope>
    <source>
        <strain evidence="2">CUIT</strain>
    </source>
</reference>
<feature type="transmembrane region" description="Helical" evidence="1">
    <location>
        <begin position="57"/>
        <end position="74"/>
    </location>
</feature>
<geneLocation type="mitochondrion" evidence="2"/>
<dbReference type="GeneID" id="67145405"/>
<feature type="transmembrane region" description="Helical" evidence="1">
    <location>
        <begin position="136"/>
        <end position="156"/>
    </location>
</feature>
<keyword evidence="1" id="KW-0812">Transmembrane</keyword>
<name>A0A7T8G431_9CILI</name>
<feature type="transmembrane region" description="Helical" evidence="1">
    <location>
        <begin position="168"/>
        <end position="193"/>
    </location>
</feature>
<evidence type="ECO:0000256" key="1">
    <source>
        <dbReference type="SAM" id="Phobius"/>
    </source>
</evidence>
<feature type="transmembrane region" description="Helical" evidence="1">
    <location>
        <begin position="80"/>
        <end position="100"/>
    </location>
</feature>
<proteinExistence type="predicted"/>
<accession>A0A7T8G431</accession>
<feature type="transmembrane region" description="Helical" evidence="1">
    <location>
        <begin position="301"/>
        <end position="320"/>
    </location>
</feature>
<feature type="transmembrane region" description="Helical" evidence="1">
    <location>
        <begin position="278"/>
        <end position="296"/>
    </location>
</feature>
<feature type="transmembrane region" description="Helical" evidence="1">
    <location>
        <begin position="112"/>
        <end position="130"/>
    </location>
</feature>
<dbReference type="RefSeq" id="YP_010147314.1">
    <property type="nucleotide sequence ID" value="NC_057079.1"/>
</dbReference>
<dbReference type="EMBL" id="MW221262">
    <property type="protein sequence ID" value="QQP22125.1"/>
    <property type="molecule type" value="Genomic_DNA"/>
</dbReference>
<sequence length="321" mass="39619">MTGFNTFNVLMFTLLLIIHLDYLIHFCLTKFWYLNLQQTERSIVKIKTEFTEHQNTFFWLYFINILLWITKFSLFNYYSLFIYFVIFLYTQFLLIIFISISWFKNHLKELRFFNFILQIIFFIFFSFAFIDNFLSFFFLMELLAVCYYFFLLFSVNKQILNNFNQFKNLLILYLWNSFWTSLMFAIFLVLLIYNYNTINFFDVKILWAQSNWYITYVFFFSIFLKLGLPFFHFFKIQVYYLLNIKLIFFYSIITTFTNLCFLLIISQLNIFILFSENSYIFIILLFGNFFLMINAFKSWTIYNLFLYSAITTLFIFIILLF</sequence>
<protein>
    <submittedName>
        <fullName evidence="2">Uncharacterized protein</fullName>
    </submittedName>
</protein>
<keyword evidence="1" id="KW-1133">Transmembrane helix</keyword>
<evidence type="ECO:0000313" key="2">
    <source>
        <dbReference type="EMBL" id="QQP22125.1"/>
    </source>
</evidence>